<dbReference type="OrthoDB" id="164951at2759"/>
<evidence type="ECO:0000313" key="3">
    <source>
        <dbReference type="Proteomes" id="UP000749646"/>
    </source>
</evidence>
<feature type="region of interest" description="Disordered" evidence="1">
    <location>
        <begin position="1"/>
        <end position="37"/>
    </location>
</feature>
<reference evidence="2" key="1">
    <citation type="journal article" date="2020" name="Fungal Divers.">
        <title>Resolving the Mortierellaceae phylogeny through synthesis of multi-gene phylogenetics and phylogenomics.</title>
        <authorList>
            <person name="Vandepol N."/>
            <person name="Liber J."/>
            <person name="Desiro A."/>
            <person name="Na H."/>
            <person name="Kennedy M."/>
            <person name="Barry K."/>
            <person name="Grigoriev I.V."/>
            <person name="Miller A.N."/>
            <person name="O'Donnell K."/>
            <person name="Stajich J.E."/>
            <person name="Bonito G."/>
        </authorList>
    </citation>
    <scope>NUCLEOTIDE SEQUENCE</scope>
    <source>
        <strain evidence="2">MES-2147</strain>
    </source>
</reference>
<feature type="compositionally biased region" description="Low complexity" evidence="1">
    <location>
        <begin position="1"/>
        <end position="10"/>
    </location>
</feature>
<accession>A0A9P6SP83</accession>
<gene>
    <name evidence="2" type="ORF">BGZ65_006066</name>
</gene>
<protein>
    <submittedName>
        <fullName evidence="2">Uncharacterized protein</fullName>
    </submittedName>
</protein>
<name>A0A9P6SP83_9FUNG</name>
<evidence type="ECO:0000313" key="2">
    <source>
        <dbReference type="EMBL" id="KAF9986831.1"/>
    </source>
</evidence>
<dbReference type="EMBL" id="JAAAHW010003206">
    <property type="protein sequence ID" value="KAF9986831.1"/>
    <property type="molecule type" value="Genomic_DNA"/>
</dbReference>
<dbReference type="Proteomes" id="UP000749646">
    <property type="component" value="Unassembled WGS sequence"/>
</dbReference>
<organism evidence="2 3">
    <name type="scientific">Modicella reniformis</name>
    <dbReference type="NCBI Taxonomy" id="1440133"/>
    <lineage>
        <taxon>Eukaryota</taxon>
        <taxon>Fungi</taxon>
        <taxon>Fungi incertae sedis</taxon>
        <taxon>Mucoromycota</taxon>
        <taxon>Mortierellomycotina</taxon>
        <taxon>Mortierellomycetes</taxon>
        <taxon>Mortierellales</taxon>
        <taxon>Mortierellaceae</taxon>
        <taxon>Modicella</taxon>
    </lineage>
</organism>
<sequence>MASPSPAHSDASSDEDVIEVASKGKARPKVPSKQVPNELQAAAARTSQNLYSKKTRSNYKSYLEAGRKFLETFDGGDSVSAFDTIDEGIPTALLAFTASKCDINGAFTNYFKSLKNKYGRENVAKQSLPMSYKDLSVITEHLQKPETIERKPLNEELLRLQKNDIELDLKTDSGSPYMTITLTFRKTNQADPTKGSCLL</sequence>
<proteinExistence type="predicted"/>
<evidence type="ECO:0000256" key="1">
    <source>
        <dbReference type="SAM" id="MobiDB-lite"/>
    </source>
</evidence>
<keyword evidence="3" id="KW-1185">Reference proteome</keyword>
<comment type="caution">
    <text evidence="2">The sequence shown here is derived from an EMBL/GenBank/DDBJ whole genome shotgun (WGS) entry which is preliminary data.</text>
</comment>
<dbReference type="AlphaFoldDB" id="A0A9P6SP83"/>